<sequence length="143" mass="16301">MALHSVTEAAKMASVTRRTIYRYLKSGKLSAAVTNGDSIQIETSELLRVFGSLSQPKAEEVSAESQEKEPGYVTRLFDEMSRLREIIESQQTLLLEDKQSREQQSAERQKQSELIEQLQRERDALAQALDAERKKGLWKKLFG</sequence>
<evidence type="ECO:0000256" key="1">
    <source>
        <dbReference type="SAM" id="Coils"/>
    </source>
</evidence>
<dbReference type="RefSeq" id="WP_156567747.1">
    <property type="nucleotide sequence ID" value="NZ_CACRTZ010000039.1"/>
</dbReference>
<proteinExistence type="predicted"/>
<protein>
    <submittedName>
        <fullName evidence="3">Helix-turn-helix domain protein</fullName>
    </submittedName>
</protein>
<dbReference type="InterPro" id="IPR041657">
    <property type="entry name" value="HTH_17"/>
</dbReference>
<name>A0A6N3HW82_9ENTR</name>
<dbReference type="Pfam" id="PF12728">
    <property type="entry name" value="HTH_17"/>
    <property type="match status" value="1"/>
</dbReference>
<feature type="domain" description="Helix-turn-helix" evidence="2">
    <location>
        <begin position="5"/>
        <end position="48"/>
    </location>
</feature>
<organism evidence="3">
    <name type="scientific">Phytobacter massiliensis</name>
    <dbReference type="NCBI Taxonomy" id="1485952"/>
    <lineage>
        <taxon>Bacteria</taxon>
        <taxon>Pseudomonadati</taxon>
        <taxon>Pseudomonadota</taxon>
        <taxon>Gammaproteobacteria</taxon>
        <taxon>Enterobacterales</taxon>
        <taxon>Enterobacteriaceae</taxon>
        <taxon>Phytobacter</taxon>
    </lineage>
</organism>
<gene>
    <name evidence="3" type="ORF">EMLFYP7_00296</name>
</gene>
<dbReference type="AlphaFoldDB" id="A0A6N3HW82"/>
<accession>A0A6N3HW82</accession>
<dbReference type="SUPFAM" id="SSF46955">
    <property type="entry name" value="Putative DNA-binding domain"/>
    <property type="match status" value="1"/>
</dbReference>
<reference evidence="3" key="1">
    <citation type="submission" date="2019-11" db="EMBL/GenBank/DDBJ databases">
        <authorList>
            <person name="Feng L."/>
        </authorList>
    </citation>
    <scope>NUCLEOTIDE SEQUENCE</scope>
    <source>
        <strain evidence="3">EMassiliensisLFYP7</strain>
    </source>
</reference>
<dbReference type="InterPro" id="IPR009061">
    <property type="entry name" value="DNA-bd_dom_put_sf"/>
</dbReference>
<evidence type="ECO:0000313" key="3">
    <source>
        <dbReference type="EMBL" id="VYU81324.1"/>
    </source>
</evidence>
<dbReference type="EMBL" id="CACRTZ010000039">
    <property type="protein sequence ID" value="VYU81324.1"/>
    <property type="molecule type" value="Genomic_DNA"/>
</dbReference>
<keyword evidence="1" id="KW-0175">Coiled coil</keyword>
<evidence type="ECO:0000259" key="2">
    <source>
        <dbReference type="Pfam" id="PF12728"/>
    </source>
</evidence>
<feature type="coiled-coil region" evidence="1">
    <location>
        <begin position="101"/>
        <end position="135"/>
    </location>
</feature>